<evidence type="ECO:0000256" key="4">
    <source>
        <dbReference type="ARBA" id="ARBA00016392"/>
    </source>
</evidence>
<comment type="caution">
    <text evidence="15">The sequence shown here is derived from an EMBL/GenBank/DDBJ whole genome shotgun (WGS) entry which is preliminary data.</text>
</comment>
<dbReference type="PANTHER" id="PTHR17098">
    <property type="entry name" value="NADH-UBIQUINONE OXIDOREDUCTASE MWFE SUBUNIT"/>
    <property type="match status" value="1"/>
</dbReference>
<name>A0A835EVW1_9POAL</name>
<dbReference type="Proteomes" id="UP000636709">
    <property type="component" value="Unassembled WGS sequence"/>
</dbReference>
<keyword evidence="16" id="KW-1185">Reference proteome</keyword>
<evidence type="ECO:0000256" key="11">
    <source>
        <dbReference type="ARBA" id="ARBA00023128"/>
    </source>
</evidence>
<evidence type="ECO:0000313" key="15">
    <source>
        <dbReference type="EMBL" id="KAF8719450.1"/>
    </source>
</evidence>
<dbReference type="PANTHER" id="PTHR17098:SF2">
    <property type="entry name" value="NADH DEHYDROGENASE [UBIQUINONE] 1 ALPHA SUBCOMPLEX SUBUNIT 1"/>
    <property type="match status" value="1"/>
</dbReference>
<evidence type="ECO:0000256" key="3">
    <source>
        <dbReference type="ARBA" id="ARBA00009960"/>
    </source>
</evidence>
<evidence type="ECO:0000313" key="16">
    <source>
        <dbReference type="Proteomes" id="UP000636709"/>
    </source>
</evidence>
<keyword evidence="12 14" id="KW-0472">Membrane</keyword>
<sequence>MRPQYSGAGPTGFRGHVSLSRLAAARLHRPFSFGDGDRDAAALIAQAANRAHRGKVTISLSVRPLAHAATSLPLGRSRSRRRRRPPSAAASPFRLPRMARLQWLEAMLPLGIIGGMLCIMGNAQYFIHKAAHGRVRPRSSPISTLSRSESNTVLTQSISFLSRPKHIGNDMWDVAMERRDKKLIEQSSGN</sequence>
<comment type="similarity">
    <text evidence="3">Belongs to the complex I NDUFA1 subunit family.</text>
</comment>
<evidence type="ECO:0000256" key="5">
    <source>
        <dbReference type="ARBA" id="ARBA00022448"/>
    </source>
</evidence>
<keyword evidence="11" id="KW-0496">Mitochondrion</keyword>
<keyword evidence="10 14" id="KW-1133">Transmembrane helix</keyword>
<evidence type="ECO:0000256" key="7">
    <source>
        <dbReference type="ARBA" id="ARBA00022692"/>
    </source>
</evidence>
<feature type="transmembrane region" description="Helical" evidence="14">
    <location>
        <begin position="106"/>
        <end position="127"/>
    </location>
</feature>
<dbReference type="InterPro" id="IPR017384">
    <property type="entry name" value="NADH_Ub_cplx-1_asu_su-1"/>
</dbReference>
<dbReference type="Pfam" id="PF15879">
    <property type="entry name" value="MWFE"/>
    <property type="match status" value="1"/>
</dbReference>
<evidence type="ECO:0000256" key="6">
    <source>
        <dbReference type="ARBA" id="ARBA00022660"/>
    </source>
</evidence>
<evidence type="ECO:0000256" key="10">
    <source>
        <dbReference type="ARBA" id="ARBA00022989"/>
    </source>
</evidence>
<evidence type="ECO:0000256" key="1">
    <source>
        <dbReference type="ARBA" id="ARBA00003195"/>
    </source>
</evidence>
<dbReference type="AlphaFoldDB" id="A0A835EVW1"/>
<dbReference type="GO" id="GO:0005743">
    <property type="term" value="C:mitochondrial inner membrane"/>
    <property type="evidence" value="ECO:0007669"/>
    <property type="project" value="UniProtKB-SubCell"/>
</dbReference>
<accession>A0A835EVW1</accession>
<comment type="subcellular location">
    <subcellularLocation>
        <location evidence="2">Mitochondrion inner membrane</location>
        <topology evidence="2">Single-pass membrane protein</topology>
        <orientation evidence="2">Matrix side</orientation>
    </subcellularLocation>
</comment>
<dbReference type="EMBL" id="JACEFO010001700">
    <property type="protein sequence ID" value="KAF8719450.1"/>
    <property type="molecule type" value="Genomic_DNA"/>
</dbReference>
<evidence type="ECO:0000256" key="13">
    <source>
        <dbReference type="SAM" id="MobiDB-lite"/>
    </source>
</evidence>
<evidence type="ECO:0000256" key="9">
    <source>
        <dbReference type="ARBA" id="ARBA00022982"/>
    </source>
</evidence>
<keyword evidence="5" id="KW-0813">Transport</keyword>
<evidence type="ECO:0000256" key="8">
    <source>
        <dbReference type="ARBA" id="ARBA00022792"/>
    </source>
</evidence>
<gene>
    <name evidence="15" type="ORF">HU200_024167</name>
</gene>
<feature type="region of interest" description="Disordered" evidence="13">
    <location>
        <begin position="71"/>
        <end position="91"/>
    </location>
</feature>
<comment type="function">
    <text evidence="1">Accessory subunit of the mitochondrial membrane respiratory chain NADH dehydrogenase (Complex I), that is believed not to be involved in catalysis. Complex I functions in the transfer of electrons from NADH to the respiratory chain. The immediate electron acceptor for the enzyme is believed to be ubiquinone.</text>
</comment>
<keyword evidence="8" id="KW-0999">Mitochondrion inner membrane</keyword>
<keyword evidence="9" id="KW-0249">Electron transport</keyword>
<organism evidence="15 16">
    <name type="scientific">Digitaria exilis</name>
    <dbReference type="NCBI Taxonomy" id="1010633"/>
    <lineage>
        <taxon>Eukaryota</taxon>
        <taxon>Viridiplantae</taxon>
        <taxon>Streptophyta</taxon>
        <taxon>Embryophyta</taxon>
        <taxon>Tracheophyta</taxon>
        <taxon>Spermatophyta</taxon>
        <taxon>Magnoliopsida</taxon>
        <taxon>Liliopsida</taxon>
        <taxon>Poales</taxon>
        <taxon>Poaceae</taxon>
        <taxon>PACMAD clade</taxon>
        <taxon>Panicoideae</taxon>
        <taxon>Panicodae</taxon>
        <taxon>Paniceae</taxon>
        <taxon>Anthephorinae</taxon>
        <taxon>Digitaria</taxon>
    </lineage>
</organism>
<evidence type="ECO:0000256" key="12">
    <source>
        <dbReference type="ARBA" id="ARBA00023136"/>
    </source>
</evidence>
<keyword evidence="6" id="KW-0679">Respiratory chain</keyword>
<protein>
    <recommendedName>
        <fullName evidence="4">NADH dehydrogenase [ubiquinone] 1 alpha subcomplex subunit 1</fullName>
    </recommendedName>
</protein>
<evidence type="ECO:0000256" key="14">
    <source>
        <dbReference type="SAM" id="Phobius"/>
    </source>
</evidence>
<evidence type="ECO:0000256" key="2">
    <source>
        <dbReference type="ARBA" id="ARBA00004298"/>
    </source>
</evidence>
<keyword evidence="7 14" id="KW-0812">Transmembrane</keyword>
<proteinExistence type="inferred from homology"/>
<reference evidence="15" key="1">
    <citation type="submission" date="2020-07" db="EMBL/GenBank/DDBJ databases">
        <title>Genome sequence and genetic diversity analysis of an under-domesticated orphan crop, white fonio (Digitaria exilis).</title>
        <authorList>
            <person name="Bennetzen J.L."/>
            <person name="Chen S."/>
            <person name="Ma X."/>
            <person name="Wang X."/>
            <person name="Yssel A.E.J."/>
            <person name="Chaluvadi S.R."/>
            <person name="Johnson M."/>
            <person name="Gangashetty P."/>
            <person name="Hamidou F."/>
            <person name="Sanogo M.D."/>
            <person name="Zwaenepoel A."/>
            <person name="Wallace J."/>
            <person name="Van De Peer Y."/>
            <person name="Van Deynze A."/>
        </authorList>
    </citation>
    <scope>NUCLEOTIDE SEQUENCE</scope>
    <source>
        <tissue evidence="15">Leaves</tissue>
    </source>
</reference>
<dbReference type="OrthoDB" id="1920692at2759"/>